<dbReference type="InterPro" id="IPR038408">
    <property type="entry name" value="GNK2_sf"/>
</dbReference>
<name>A0AAV9A7F4_ACOGR</name>
<dbReference type="FunFam" id="3.30.430.20:FF:000008">
    <property type="entry name" value="cysteine-rich repeat secretory protein 3"/>
    <property type="match status" value="1"/>
</dbReference>
<evidence type="ECO:0000256" key="5">
    <source>
        <dbReference type="ARBA" id="ARBA00022949"/>
    </source>
</evidence>
<evidence type="ECO:0000256" key="2">
    <source>
        <dbReference type="ARBA" id="ARBA00022581"/>
    </source>
</evidence>
<feature type="transmembrane region" description="Helical" evidence="9">
    <location>
        <begin position="270"/>
        <end position="294"/>
    </location>
</feature>
<evidence type="ECO:0000313" key="12">
    <source>
        <dbReference type="EMBL" id="KAK1260127.1"/>
    </source>
</evidence>
<feature type="signal peptide" evidence="10">
    <location>
        <begin position="1"/>
        <end position="30"/>
    </location>
</feature>
<dbReference type="EMBL" id="JAUJYN010000011">
    <property type="protein sequence ID" value="KAK1260127.1"/>
    <property type="molecule type" value="Genomic_DNA"/>
</dbReference>
<evidence type="ECO:0000256" key="6">
    <source>
        <dbReference type="ARBA" id="ARBA00023157"/>
    </source>
</evidence>
<dbReference type="GO" id="GO:0046739">
    <property type="term" value="P:transport of virus in multicellular host"/>
    <property type="evidence" value="ECO:0007669"/>
    <property type="project" value="TreeGrafter"/>
</dbReference>
<dbReference type="InterPro" id="IPR002902">
    <property type="entry name" value="GNK2"/>
</dbReference>
<keyword evidence="9" id="KW-0472">Membrane</keyword>
<comment type="similarity">
    <text evidence="8">Belongs to the cysteine-rich repeat secretory protein family. Plasmodesmata-located proteins (PDLD) subfamily.</text>
</comment>
<dbReference type="InterPro" id="IPR051378">
    <property type="entry name" value="Cell2Cell_Antifungal"/>
</dbReference>
<comment type="caution">
    <text evidence="12">The sequence shown here is derived from an EMBL/GenBank/DDBJ whole genome shotgun (WGS) entry which is preliminary data.</text>
</comment>
<evidence type="ECO:0000256" key="10">
    <source>
        <dbReference type="SAM" id="SignalP"/>
    </source>
</evidence>
<reference evidence="12" key="1">
    <citation type="journal article" date="2023" name="Nat. Commun.">
        <title>Diploid and tetraploid genomes of Acorus and the evolution of monocots.</title>
        <authorList>
            <person name="Ma L."/>
            <person name="Liu K.W."/>
            <person name="Li Z."/>
            <person name="Hsiao Y.Y."/>
            <person name="Qi Y."/>
            <person name="Fu T."/>
            <person name="Tang G.D."/>
            <person name="Zhang D."/>
            <person name="Sun W.H."/>
            <person name="Liu D.K."/>
            <person name="Li Y."/>
            <person name="Chen G.Z."/>
            <person name="Liu X.D."/>
            <person name="Liao X.Y."/>
            <person name="Jiang Y.T."/>
            <person name="Yu X."/>
            <person name="Hao Y."/>
            <person name="Huang J."/>
            <person name="Zhao X.W."/>
            <person name="Ke S."/>
            <person name="Chen Y.Y."/>
            <person name="Wu W.L."/>
            <person name="Hsu J.L."/>
            <person name="Lin Y.F."/>
            <person name="Huang M.D."/>
            <person name="Li C.Y."/>
            <person name="Huang L."/>
            <person name="Wang Z.W."/>
            <person name="Zhao X."/>
            <person name="Zhong W.Y."/>
            <person name="Peng D.H."/>
            <person name="Ahmad S."/>
            <person name="Lan S."/>
            <person name="Zhang J.S."/>
            <person name="Tsai W.C."/>
            <person name="Van de Peer Y."/>
            <person name="Liu Z.J."/>
        </authorList>
    </citation>
    <scope>NUCLEOTIDE SEQUENCE</scope>
    <source>
        <strain evidence="12">SCP</strain>
    </source>
</reference>
<dbReference type="Proteomes" id="UP001179952">
    <property type="component" value="Unassembled WGS sequence"/>
</dbReference>
<dbReference type="GO" id="GO:0010497">
    <property type="term" value="P:plasmodesmata-mediated intercellular transport"/>
    <property type="evidence" value="ECO:0007669"/>
    <property type="project" value="TreeGrafter"/>
</dbReference>
<protein>
    <submittedName>
        <fullName evidence="12">Cysteine-rich repeat secretory protein 3</fullName>
    </submittedName>
</protein>
<keyword evidence="2" id="KW-0945">Host-virus interaction</keyword>
<gene>
    <name evidence="12" type="ORF">QJS04_geneDACA002285</name>
</gene>
<evidence type="ECO:0000256" key="1">
    <source>
        <dbReference type="ARBA" id="ARBA00004251"/>
    </source>
</evidence>
<keyword evidence="3 10" id="KW-0732">Signal</keyword>
<keyword evidence="13" id="KW-1185">Reference proteome</keyword>
<dbReference type="PANTHER" id="PTHR32080">
    <property type="entry name" value="ANTIFUNGAL PROTEIN GINKBILOBIN-2-LIKE"/>
    <property type="match status" value="1"/>
</dbReference>
<proteinExistence type="inferred from homology"/>
<keyword evidence="9" id="KW-1133">Transmembrane helix</keyword>
<evidence type="ECO:0000256" key="7">
    <source>
        <dbReference type="ARBA" id="ARBA00024184"/>
    </source>
</evidence>
<dbReference type="GO" id="GO:0009506">
    <property type="term" value="C:plasmodesma"/>
    <property type="evidence" value="ECO:0007669"/>
    <property type="project" value="UniProtKB-SubCell"/>
</dbReference>
<keyword evidence="6" id="KW-1015">Disulfide bond</keyword>
<dbReference type="PROSITE" id="PS51473">
    <property type="entry name" value="GNK2"/>
    <property type="match status" value="2"/>
</dbReference>
<evidence type="ECO:0000256" key="9">
    <source>
        <dbReference type="SAM" id="Phobius"/>
    </source>
</evidence>
<feature type="chain" id="PRO_5043754043" evidence="10">
    <location>
        <begin position="31"/>
        <end position="302"/>
    </location>
</feature>
<evidence type="ECO:0000313" key="13">
    <source>
        <dbReference type="Proteomes" id="UP001179952"/>
    </source>
</evidence>
<evidence type="ECO:0000256" key="8">
    <source>
        <dbReference type="ARBA" id="ARBA00038393"/>
    </source>
</evidence>
<evidence type="ECO:0000256" key="3">
    <source>
        <dbReference type="ARBA" id="ARBA00022729"/>
    </source>
</evidence>
<feature type="domain" description="Gnk2-homologous" evidence="11">
    <location>
        <begin position="32"/>
        <end position="136"/>
    </location>
</feature>
<feature type="domain" description="Gnk2-homologous" evidence="11">
    <location>
        <begin position="141"/>
        <end position="240"/>
    </location>
</feature>
<sequence>MGISKTHLSFLTSHPLLLLLLLLLPHLAISADLTTLIYKGCSGQPLPDSYKPTLASLFDSLLTQSSSAHFYKTTTGGGGGGAAVFGLFQCRGDLTTADCRTCVSRIQDTSDRLCGRVAAARIQLAGCYGLYAVGGPPAVSGTAMLFKTCSTNQAVGGGFEERRDTAFSMVQAGMGGGGGFYVTTYESVYAMGQCEGDLSVSDCGECVTEAVQRAEVECGSAVAGQVYLERCYFSYSYYPNGVPSGGGGGGSHGMCCLCFQWSGQQTGKTVAIVVGGAAGLGFLVICLLFIRSLWQKRDGKSK</sequence>
<organism evidence="12 13">
    <name type="scientific">Acorus gramineus</name>
    <name type="common">Dwarf sweet flag</name>
    <dbReference type="NCBI Taxonomy" id="55184"/>
    <lineage>
        <taxon>Eukaryota</taxon>
        <taxon>Viridiplantae</taxon>
        <taxon>Streptophyta</taxon>
        <taxon>Embryophyta</taxon>
        <taxon>Tracheophyta</taxon>
        <taxon>Spermatophyta</taxon>
        <taxon>Magnoliopsida</taxon>
        <taxon>Liliopsida</taxon>
        <taxon>Acoraceae</taxon>
        <taxon>Acorus</taxon>
    </lineage>
</organism>
<evidence type="ECO:0000259" key="11">
    <source>
        <dbReference type="PROSITE" id="PS51473"/>
    </source>
</evidence>
<dbReference type="GO" id="GO:0005886">
    <property type="term" value="C:plasma membrane"/>
    <property type="evidence" value="ECO:0007669"/>
    <property type="project" value="UniProtKB-SubCell"/>
</dbReference>
<dbReference type="CDD" id="cd23509">
    <property type="entry name" value="Gnk2-like"/>
    <property type="match status" value="2"/>
</dbReference>
<dbReference type="PANTHER" id="PTHR32080:SF24">
    <property type="entry name" value="PLASMODESMATA-LOCATED PROTEIN 2"/>
    <property type="match status" value="1"/>
</dbReference>
<dbReference type="Pfam" id="PF01657">
    <property type="entry name" value="Stress-antifung"/>
    <property type="match status" value="2"/>
</dbReference>
<keyword evidence="5" id="KW-0965">Cell junction</keyword>
<keyword evidence="4" id="KW-0677">Repeat</keyword>
<reference evidence="12" key="2">
    <citation type="submission" date="2023-06" db="EMBL/GenBank/DDBJ databases">
        <authorList>
            <person name="Ma L."/>
            <person name="Liu K.-W."/>
            <person name="Li Z."/>
            <person name="Hsiao Y.-Y."/>
            <person name="Qi Y."/>
            <person name="Fu T."/>
            <person name="Tang G."/>
            <person name="Zhang D."/>
            <person name="Sun W.-H."/>
            <person name="Liu D.-K."/>
            <person name="Li Y."/>
            <person name="Chen G.-Z."/>
            <person name="Liu X.-D."/>
            <person name="Liao X.-Y."/>
            <person name="Jiang Y.-T."/>
            <person name="Yu X."/>
            <person name="Hao Y."/>
            <person name="Huang J."/>
            <person name="Zhao X.-W."/>
            <person name="Ke S."/>
            <person name="Chen Y.-Y."/>
            <person name="Wu W.-L."/>
            <person name="Hsu J.-L."/>
            <person name="Lin Y.-F."/>
            <person name="Huang M.-D."/>
            <person name="Li C.-Y."/>
            <person name="Huang L."/>
            <person name="Wang Z.-W."/>
            <person name="Zhao X."/>
            <person name="Zhong W.-Y."/>
            <person name="Peng D.-H."/>
            <person name="Ahmad S."/>
            <person name="Lan S."/>
            <person name="Zhang J.-S."/>
            <person name="Tsai W.-C."/>
            <person name="Van De Peer Y."/>
            <person name="Liu Z.-J."/>
        </authorList>
    </citation>
    <scope>NUCLEOTIDE SEQUENCE</scope>
    <source>
        <strain evidence="12">SCP</strain>
        <tissue evidence="12">Leaves</tissue>
    </source>
</reference>
<dbReference type="AlphaFoldDB" id="A0AAV9A7F4"/>
<evidence type="ECO:0000256" key="4">
    <source>
        <dbReference type="ARBA" id="ARBA00022737"/>
    </source>
</evidence>
<accession>A0AAV9A7F4</accession>
<dbReference type="Gene3D" id="3.30.430.20">
    <property type="entry name" value="Gnk2 domain, C-X8-C-X2-C motif"/>
    <property type="match status" value="2"/>
</dbReference>
<keyword evidence="9" id="KW-0812">Transmembrane</keyword>
<comment type="subcellular location">
    <subcellularLocation>
        <location evidence="7">Cell junction</location>
        <location evidence="7">Plasmodesma</location>
    </subcellularLocation>
    <subcellularLocation>
        <location evidence="1">Cell membrane</location>
        <topology evidence="1">Single-pass type I membrane protein</topology>
    </subcellularLocation>
</comment>